<reference evidence="10 11" key="2">
    <citation type="submission" date="2018-12" db="EMBL/GenBank/DDBJ databases">
        <authorList>
            <consortium name="Pathogen Informatics"/>
        </authorList>
    </citation>
    <scope>NUCLEOTIDE SEQUENCE [LARGE SCALE GENOMIC DNA]</scope>
    <source>
        <strain evidence="10 11">NCTC10976</strain>
    </source>
</reference>
<evidence type="ECO:0000313" key="8">
    <source>
        <dbReference type="EMBL" id="BBD05378.1"/>
    </source>
</evidence>
<keyword evidence="3" id="KW-1003">Cell membrane</keyword>
<protein>
    <submittedName>
        <fullName evidence="10">Cobalt ABC transporter permease CbiQ</fullName>
    </submittedName>
    <submittedName>
        <fullName evidence="8">Cobalt membrane transport protein CbiQ</fullName>
    </submittedName>
</protein>
<evidence type="ECO:0000256" key="5">
    <source>
        <dbReference type="ARBA" id="ARBA00022989"/>
    </source>
</evidence>
<dbReference type="InterPro" id="IPR051611">
    <property type="entry name" value="ECF_transporter_component"/>
</dbReference>
<dbReference type="CDD" id="cd16914">
    <property type="entry name" value="EcfT"/>
    <property type="match status" value="1"/>
</dbReference>
<dbReference type="Pfam" id="PF02361">
    <property type="entry name" value="CbiQ"/>
    <property type="match status" value="1"/>
</dbReference>
<keyword evidence="6 7" id="KW-0472">Membrane</keyword>
<comment type="similarity">
    <text evidence="2">Belongs to the CbiQ family.</text>
</comment>
<keyword evidence="5 7" id="KW-1133">Transmembrane helix</keyword>
<accession>A0A2Z6AQT8</accession>
<feature type="transmembrane region" description="Helical" evidence="7">
    <location>
        <begin position="62"/>
        <end position="79"/>
    </location>
</feature>
<feature type="transmembrane region" description="Helical" evidence="7">
    <location>
        <begin position="12"/>
        <end position="42"/>
    </location>
</feature>
<evidence type="ECO:0000256" key="7">
    <source>
        <dbReference type="SAM" id="Phobius"/>
    </source>
</evidence>
<evidence type="ECO:0000256" key="3">
    <source>
        <dbReference type="ARBA" id="ARBA00022475"/>
    </source>
</evidence>
<dbReference type="InterPro" id="IPR003339">
    <property type="entry name" value="ABC/ECF_trnsptr_transmembrane"/>
</dbReference>
<dbReference type="RefSeq" id="WP_005602353.1">
    <property type="nucleotide sequence ID" value="NZ_CBDBSW010000014.1"/>
</dbReference>
<evidence type="ECO:0000256" key="6">
    <source>
        <dbReference type="ARBA" id="ARBA00023136"/>
    </source>
</evidence>
<sequence length="205" mass="23347">MTVLLQPHWRLIYIFVAGLAISALHSVNILFILTACTAILLIGLHFYAQYSLKTLCLRWLKFNLFTLLILLTLSWHIGSNGIEWHQKGFELALLIGLRMNLIVLVMWLGLFNITDTVLVQAIGKLPLPSKFIHLFVLTIRYIALLSELNGKMDMAMRARGYQPKCNMRTLMIIAQKVSLLLIHAMVRAEKAEIALKARGFKFGEK</sequence>
<evidence type="ECO:0000256" key="4">
    <source>
        <dbReference type="ARBA" id="ARBA00022692"/>
    </source>
</evidence>
<dbReference type="AlphaFoldDB" id="A0A2Z6AQT8"/>
<dbReference type="EMBL" id="LC227661">
    <property type="protein sequence ID" value="BBD05378.1"/>
    <property type="molecule type" value="Genomic_DNA"/>
</dbReference>
<organism evidence="8">
    <name type="scientific">Actinobacillus pleuropneumoniae</name>
    <name type="common">Haemophilus pleuropneumoniae</name>
    <dbReference type="NCBI Taxonomy" id="715"/>
    <lineage>
        <taxon>Bacteria</taxon>
        <taxon>Pseudomonadati</taxon>
        <taxon>Pseudomonadota</taxon>
        <taxon>Gammaproteobacteria</taxon>
        <taxon>Pasteurellales</taxon>
        <taxon>Pasteurellaceae</taxon>
        <taxon>Actinobacillus</taxon>
    </lineage>
</organism>
<feature type="transmembrane region" description="Helical" evidence="7">
    <location>
        <begin position="91"/>
        <end position="111"/>
    </location>
</feature>
<dbReference type="EMBL" id="LC227662">
    <property type="protein sequence ID" value="BBD05393.1"/>
    <property type="molecule type" value="Genomic_DNA"/>
</dbReference>
<gene>
    <name evidence="8" type="primary">cbiQ</name>
    <name evidence="10" type="ORF">NCTC10976_01787</name>
</gene>
<keyword evidence="4 7" id="KW-0812">Transmembrane</keyword>
<evidence type="ECO:0000256" key="1">
    <source>
        <dbReference type="ARBA" id="ARBA00004141"/>
    </source>
</evidence>
<evidence type="ECO:0000313" key="9">
    <source>
        <dbReference type="EMBL" id="BBD05393.1"/>
    </source>
</evidence>
<dbReference type="Proteomes" id="UP000275510">
    <property type="component" value="Chromosome"/>
</dbReference>
<dbReference type="EMBL" id="LR134515">
    <property type="protein sequence ID" value="VEJ17640.1"/>
    <property type="molecule type" value="Genomic_DNA"/>
</dbReference>
<dbReference type="PANTHER" id="PTHR34857">
    <property type="entry name" value="SLL0384 PROTEIN"/>
    <property type="match status" value="1"/>
</dbReference>
<evidence type="ECO:0000313" key="10">
    <source>
        <dbReference type="EMBL" id="VEJ17640.1"/>
    </source>
</evidence>
<dbReference type="OrthoDB" id="7033073at2"/>
<dbReference type="GO" id="GO:0005886">
    <property type="term" value="C:plasma membrane"/>
    <property type="evidence" value="ECO:0007669"/>
    <property type="project" value="UniProtKB-ARBA"/>
</dbReference>
<proteinExistence type="inferred from homology"/>
<name>A0A2Z6AQT8_ACTPL</name>
<evidence type="ECO:0000313" key="11">
    <source>
        <dbReference type="Proteomes" id="UP000275510"/>
    </source>
</evidence>
<evidence type="ECO:0000256" key="2">
    <source>
        <dbReference type="ARBA" id="ARBA00008564"/>
    </source>
</evidence>
<reference evidence="8" key="1">
    <citation type="journal article" date="2018" name="J. Vet. Diagn. Invest.">
        <title>Isolation and molecular characterization of a urease-negative Actinobacillus pleuropneumoniae mutant.</title>
        <authorList>
            <person name="Ito H."/>
            <person name="Takahashi S."/>
            <person name="Asai T."/>
            <person name="Tamura Y."/>
            <person name="Yamamoto K."/>
        </authorList>
    </citation>
    <scope>NUCLEOTIDE SEQUENCE</scope>
    <source>
        <strain evidence="8">CB87</strain>
        <strain evidence="9">UN16</strain>
    </source>
</reference>
<comment type="subcellular location">
    <subcellularLocation>
        <location evidence="1">Membrane</location>
        <topology evidence="1">Multi-pass membrane protein</topology>
    </subcellularLocation>
</comment>
<dbReference type="PANTHER" id="PTHR34857:SF2">
    <property type="entry name" value="SLL0384 PROTEIN"/>
    <property type="match status" value="1"/>
</dbReference>